<evidence type="ECO:0000313" key="2">
    <source>
        <dbReference type="EMBL" id="ETV71376.1"/>
    </source>
</evidence>
<dbReference type="RefSeq" id="XP_009839041.1">
    <property type="nucleotide sequence ID" value="XM_009840739.1"/>
</dbReference>
<gene>
    <name evidence="2" type="ORF">H257_13272</name>
</gene>
<reference evidence="2" key="1">
    <citation type="submission" date="2013-12" db="EMBL/GenBank/DDBJ databases">
        <title>The Genome Sequence of Aphanomyces astaci APO3.</title>
        <authorList>
            <consortium name="The Broad Institute Genomics Platform"/>
            <person name="Russ C."/>
            <person name="Tyler B."/>
            <person name="van West P."/>
            <person name="Dieguez-Uribeondo J."/>
            <person name="Young S.K."/>
            <person name="Zeng Q."/>
            <person name="Gargeya S."/>
            <person name="Fitzgerald M."/>
            <person name="Abouelleil A."/>
            <person name="Alvarado L."/>
            <person name="Chapman S.B."/>
            <person name="Gainer-Dewar J."/>
            <person name="Goldberg J."/>
            <person name="Griggs A."/>
            <person name="Gujja S."/>
            <person name="Hansen M."/>
            <person name="Howarth C."/>
            <person name="Imamovic A."/>
            <person name="Ireland A."/>
            <person name="Larimer J."/>
            <person name="McCowan C."/>
            <person name="Murphy C."/>
            <person name="Pearson M."/>
            <person name="Poon T.W."/>
            <person name="Priest M."/>
            <person name="Roberts A."/>
            <person name="Saif S."/>
            <person name="Shea T."/>
            <person name="Sykes S."/>
            <person name="Wortman J."/>
            <person name="Nusbaum C."/>
            <person name="Birren B."/>
        </authorList>
    </citation>
    <scope>NUCLEOTIDE SEQUENCE [LARGE SCALE GENOMIC DNA]</scope>
    <source>
        <strain evidence="2">APO3</strain>
    </source>
</reference>
<dbReference type="EMBL" id="KI913160">
    <property type="protein sequence ID" value="ETV71376.1"/>
    <property type="molecule type" value="Genomic_DNA"/>
</dbReference>
<accession>W4FWQ7</accession>
<dbReference type="AlphaFoldDB" id="W4FWQ7"/>
<dbReference type="STRING" id="112090.W4FWQ7"/>
<evidence type="ECO:0000256" key="1">
    <source>
        <dbReference type="SAM" id="MobiDB-lite"/>
    </source>
</evidence>
<dbReference type="VEuPathDB" id="FungiDB:H257_13272"/>
<feature type="region of interest" description="Disordered" evidence="1">
    <location>
        <begin position="248"/>
        <end position="277"/>
    </location>
</feature>
<dbReference type="GeneID" id="20815268"/>
<proteinExistence type="predicted"/>
<name>W4FWQ7_APHAT</name>
<organism evidence="2">
    <name type="scientific">Aphanomyces astaci</name>
    <name type="common">Crayfish plague agent</name>
    <dbReference type="NCBI Taxonomy" id="112090"/>
    <lineage>
        <taxon>Eukaryota</taxon>
        <taxon>Sar</taxon>
        <taxon>Stramenopiles</taxon>
        <taxon>Oomycota</taxon>
        <taxon>Saprolegniomycetes</taxon>
        <taxon>Saprolegniales</taxon>
        <taxon>Verrucalvaceae</taxon>
        <taxon>Aphanomyces</taxon>
    </lineage>
</organism>
<feature type="region of interest" description="Disordered" evidence="1">
    <location>
        <begin position="90"/>
        <end position="164"/>
    </location>
</feature>
<protein>
    <submittedName>
        <fullName evidence="2">Uncharacterized protein</fullName>
    </submittedName>
</protein>
<sequence length="318" mass="34683">MTNTVVCKSCQSTWELDLPGVGVRQICICTLCSAQSRGTSSHPDAVGRMRQVYEEGQADMDIAAADDDDGATMITDISCSISQHFAPHDDTSDAYINTNPVNAVTRDQPPDRGLVNRPDDGVSTDPNVLSSSSEHRSRRPSFPPYLLEHGGRTSGGGTTSATHMPLPSVLVPRLPKQHHQQQVHPHVHLSSSSLAYQYGGGGAPDTHDDVISLGSEERFSLHSSRQYNHHHHDRVSAAALLGSVRLGGGMPEIDHEDHHSSSHVHSQHRMSPPRPSYDASVDNLVNPSTWKSHHHQHHHYPTTANAARIEIASNHRFG</sequence>